<keyword evidence="6" id="KW-1185">Reference proteome</keyword>
<evidence type="ECO:0000256" key="2">
    <source>
        <dbReference type="ARBA" id="ARBA00023136"/>
    </source>
</evidence>
<comment type="subcellular location">
    <subcellularLocation>
        <location evidence="1">Membrane</location>
    </subcellularLocation>
</comment>
<dbReference type="PANTHER" id="PTHR37042">
    <property type="entry name" value="OUTER MEMBRANE PROTEIN RV1973"/>
    <property type="match status" value="1"/>
</dbReference>
<evidence type="ECO:0000313" key="6">
    <source>
        <dbReference type="Proteomes" id="UP001142292"/>
    </source>
</evidence>
<dbReference type="InterPro" id="IPR032710">
    <property type="entry name" value="NTF2-like_dom_sf"/>
</dbReference>
<evidence type="ECO:0000256" key="3">
    <source>
        <dbReference type="SAM" id="MobiDB-lite"/>
    </source>
</evidence>
<feature type="region of interest" description="Disordered" evidence="3">
    <location>
        <begin position="1"/>
        <end position="20"/>
    </location>
</feature>
<reference evidence="5" key="1">
    <citation type="journal article" date="2014" name="Int. J. Syst. Evol. Microbiol.">
        <title>Complete genome of a new Firmicutes species belonging to the dominant human colonic microbiota ('Ruminococcus bicirculans') reveals two chromosomes and a selective capacity to utilize plant glucans.</title>
        <authorList>
            <consortium name="NISC Comparative Sequencing Program"/>
            <person name="Wegmann U."/>
            <person name="Louis P."/>
            <person name="Goesmann A."/>
            <person name="Henrissat B."/>
            <person name="Duncan S.H."/>
            <person name="Flint H.J."/>
        </authorList>
    </citation>
    <scope>NUCLEOTIDE SEQUENCE</scope>
    <source>
        <strain evidence="5">VKM Ac-1246</strain>
    </source>
</reference>
<evidence type="ECO:0000256" key="4">
    <source>
        <dbReference type="SAM" id="Phobius"/>
    </source>
</evidence>
<evidence type="ECO:0000256" key="1">
    <source>
        <dbReference type="ARBA" id="ARBA00004370"/>
    </source>
</evidence>
<feature type="transmembrane region" description="Helical" evidence="4">
    <location>
        <begin position="27"/>
        <end position="47"/>
    </location>
</feature>
<proteinExistence type="predicted"/>
<keyword evidence="4" id="KW-1133">Transmembrane helix</keyword>
<comment type="caution">
    <text evidence="5">The sequence shown here is derived from an EMBL/GenBank/DDBJ whole genome shotgun (WGS) entry which is preliminary data.</text>
</comment>
<dbReference type="SUPFAM" id="SSF54427">
    <property type="entry name" value="NTF2-like"/>
    <property type="match status" value="1"/>
</dbReference>
<gene>
    <name evidence="5" type="ORF">GCM10017579_09650</name>
</gene>
<keyword evidence="2 4" id="KW-0472">Membrane</keyword>
<name>A0ABQ5STQ8_9ACTN</name>
<keyword evidence="4" id="KW-0812">Transmembrane</keyword>
<dbReference type="PANTHER" id="PTHR37042:SF4">
    <property type="entry name" value="OUTER MEMBRANE PROTEIN RV1973"/>
    <property type="match status" value="1"/>
</dbReference>
<accession>A0ABQ5STQ8</accession>
<dbReference type="Proteomes" id="UP001142292">
    <property type="component" value="Unassembled WGS sequence"/>
</dbReference>
<evidence type="ECO:0000313" key="5">
    <source>
        <dbReference type="EMBL" id="GLJ66929.1"/>
    </source>
</evidence>
<sequence>MTIEKTERTTATTEKTDPTERSQPLRWAIVALVVLALAAAIVFGVLADRAADRARDRADALAAAKSRVPTLLSYDHRTLERDLARSKDQTTGRFRTDYTKLLDGPIAKAAAQKRITTKATLSGAGVVEPTGSRVTVLVFLTQTTTAPGAEPSLSASRVEVTMQRSGDGWKIAGLTPR</sequence>
<organism evidence="5 6">
    <name type="scientific">Nocardioides luteus</name>
    <dbReference type="NCBI Taxonomy" id="1844"/>
    <lineage>
        <taxon>Bacteria</taxon>
        <taxon>Bacillati</taxon>
        <taxon>Actinomycetota</taxon>
        <taxon>Actinomycetes</taxon>
        <taxon>Propionibacteriales</taxon>
        <taxon>Nocardioidaceae</taxon>
        <taxon>Nocardioides</taxon>
    </lineage>
</organism>
<dbReference type="RefSeq" id="WP_189120913.1">
    <property type="nucleotide sequence ID" value="NZ_BMRK01000034.1"/>
</dbReference>
<dbReference type="EMBL" id="BSEL01000003">
    <property type="protein sequence ID" value="GLJ66929.1"/>
    <property type="molecule type" value="Genomic_DNA"/>
</dbReference>
<reference evidence="5" key="2">
    <citation type="submission" date="2023-01" db="EMBL/GenBank/DDBJ databases">
        <authorList>
            <person name="Sun Q."/>
            <person name="Evtushenko L."/>
        </authorList>
    </citation>
    <scope>NUCLEOTIDE SEQUENCE</scope>
    <source>
        <strain evidence="5">VKM Ac-1246</strain>
    </source>
</reference>
<evidence type="ECO:0008006" key="7">
    <source>
        <dbReference type="Google" id="ProtNLM"/>
    </source>
</evidence>
<protein>
    <recommendedName>
        <fullName evidence="7">Mce-associated membrane protein</fullName>
    </recommendedName>
</protein>